<organism evidence="20 21">
    <name type="scientific">Pontibacterium sinense</name>
    <dbReference type="NCBI Taxonomy" id="2781979"/>
    <lineage>
        <taxon>Bacteria</taxon>
        <taxon>Pseudomonadati</taxon>
        <taxon>Pseudomonadota</taxon>
        <taxon>Gammaproteobacteria</taxon>
        <taxon>Oceanospirillales</taxon>
        <taxon>Oceanospirillaceae</taxon>
        <taxon>Pontibacterium</taxon>
    </lineage>
</organism>
<reference evidence="20" key="1">
    <citation type="submission" date="2020-10" db="EMBL/GenBank/DDBJ databases">
        <title>Bacterium isolated from coastal waters sediment.</title>
        <authorList>
            <person name="Chen R.-J."/>
            <person name="Lu D.-C."/>
            <person name="Zhu K.-L."/>
            <person name="Du Z.-J."/>
        </authorList>
    </citation>
    <scope>NUCLEOTIDE SEQUENCE</scope>
    <source>
        <strain evidence="20">N1Y112</strain>
    </source>
</reference>
<dbReference type="SMART" id="SM01209">
    <property type="entry name" value="GARS_A"/>
    <property type="match status" value="1"/>
</dbReference>
<dbReference type="UniPathway" id="UPA00074">
    <property type="reaction ID" value="UER00125"/>
</dbReference>
<dbReference type="PROSITE" id="PS50975">
    <property type="entry name" value="ATP_GRASP"/>
    <property type="match status" value="1"/>
</dbReference>
<evidence type="ECO:0000256" key="10">
    <source>
        <dbReference type="ARBA" id="ARBA00022840"/>
    </source>
</evidence>
<dbReference type="GO" id="GO:0004637">
    <property type="term" value="F:phosphoribosylamine-glycine ligase activity"/>
    <property type="evidence" value="ECO:0007669"/>
    <property type="project" value="UniProtKB-UniRule"/>
</dbReference>
<dbReference type="HAMAP" id="MF_00138">
    <property type="entry name" value="GARS"/>
    <property type="match status" value="1"/>
</dbReference>
<dbReference type="Pfam" id="PF01071">
    <property type="entry name" value="GARS_A"/>
    <property type="match status" value="1"/>
</dbReference>
<comment type="cofactor">
    <cofactor evidence="2">
        <name>Mg(2+)</name>
        <dbReference type="ChEBI" id="CHEBI:18420"/>
    </cofactor>
</comment>
<evidence type="ECO:0000256" key="15">
    <source>
        <dbReference type="ARBA" id="ARBA00042864"/>
    </source>
</evidence>
<dbReference type="Gene3D" id="3.90.600.10">
    <property type="entry name" value="Phosphoribosylglycinamide synthetase, C-terminal domain"/>
    <property type="match status" value="1"/>
</dbReference>
<evidence type="ECO:0000256" key="14">
    <source>
        <dbReference type="ARBA" id="ARBA00042242"/>
    </source>
</evidence>
<dbReference type="GO" id="GO:0005524">
    <property type="term" value="F:ATP binding"/>
    <property type="evidence" value="ECO:0007669"/>
    <property type="project" value="UniProtKB-UniRule"/>
</dbReference>
<evidence type="ECO:0000256" key="12">
    <source>
        <dbReference type="ARBA" id="ARBA00023211"/>
    </source>
</evidence>
<dbReference type="InterPro" id="IPR016185">
    <property type="entry name" value="PreATP-grasp_dom_sf"/>
</dbReference>
<gene>
    <name evidence="17 20" type="primary">purD</name>
    <name evidence="20" type="ORF">IOQ59_18210</name>
</gene>
<dbReference type="RefSeq" id="WP_193954897.1">
    <property type="nucleotide sequence ID" value="NZ_JADEYS010000023.1"/>
</dbReference>
<protein>
    <recommendedName>
        <fullName evidence="5 17">Phosphoribosylamine--glycine ligase</fullName>
        <ecNumber evidence="4 17">6.3.4.13</ecNumber>
    </recommendedName>
    <alternativeName>
        <fullName evidence="16 17">GARS</fullName>
    </alternativeName>
    <alternativeName>
        <fullName evidence="14 17">Glycinamide ribonucleotide synthetase</fullName>
    </alternativeName>
    <alternativeName>
        <fullName evidence="15 17">Phosphoribosylglycinamide synthetase</fullName>
    </alternativeName>
</protein>
<dbReference type="FunFam" id="3.40.50.20:FF:000006">
    <property type="entry name" value="Phosphoribosylamine--glycine ligase, chloroplastic"/>
    <property type="match status" value="1"/>
</dbReference>
<dbReference type="AlphaFoldDB" id="A0A8J7K6X4"/>
<evidence type="ECO:0000256" key="18">
    <source>
        <dbReference type="PROSITE-ProRule" id="PRU00409"/>
    </source>
</evidence>
<keyword evidence="12" id="KW-0464">Manganese</keyword>
<evidence type="ECO:0000256" key="6">
    <source>
        <dbReference type="ARBA" id="ARBA00022598"/>
    </source>
</evidence>
<keyword evidence="11" id="KW-0460">Magnesium</keyword>
<evidence type="ECO:0000256" key="16">
    <source>
        <dbReference type="ARBA" id="ARBA00079592"/>
    </source>
</evidence>
<dbReference type="Proteomes" id="UP000640333">
    <property type="component" value="Unassembled WGS sequence"/>
</dbReference>
<dbReference type="InterPro" id="IPR020562">
    <property type="entry name" value="PRibGlycinamide_synth_N"/>
</dbReference>
<dbReference type="GO" id="GO:0046872">
    <property type="term" value="F:metal ion binding"/>
    <property type="evidence" value="ECO:0007669"/>
    <property type="project" value="UniProtKB-KW"/>
</dbReference>
<comment type="cofactor">
    <cofactor evidence="1">
        <name>Mn(2+)</name>
        <dbReference type="ChEBI" id="CHEBI:29035"/>
    </cofactor>
</comment>
<evidence type="ECO:0000256" key="17">
    <source>
        <dbReference type="HAMAP-Rule" id="MF_00138"/>
    </source>
</evidence>
<sequence length="429" mass="45621">MKVLIIGSGGREHALAWAAARDNKVTDIFVAPGNAATAQEDKMQNVSLDVMDLDGLRDFAKDNAIDLTIVGPEAPLVAGVVNHFQAEGLRIFGPTEGAAQLEGSKAFTKDFLARHNIPTGEYANFTEIEPALTYVREKGAPIVIKADGLAAGKGVIVAMTLEEAEDAIKDMLAGNAFGDAGSRVVIEEFLDGEEASYIVIVDGDNVLPMATSQDHKRVGDGDTGLNTGGMGAYSPAPVVTAEIDQRVMDEVIMPTVNGMKAEGNEYTGFLYAGLMIGSDGTPKVIEYNCRFGDPETQPIMLRLKSSLVDMCNAALDKKLDQTTAEWDERKSVGVVMAAGGYPGSYGKGDVISLPATCPEGTKIFHAGTQLDDAGNVVTAGGRVLCVTALGDTVTEAQQRAYELLKDVSWKDAYFRNDIAYRAIAREQGE</sequence>
<evidence type="ECO:0000256" key="11">
    <source>
        <dbReference type="ARBA" id="ARBA00022842"/>
    </source>
</evidence>
<dbReference type="Pfam" id="PF02843">
    <property type="entry name" value="GARS_C"/>
    <property type="match status" value="1"/>
</dbReference>
<evidence type="ECO:0000256" key="9">
    <source>
        <dbReference type="ARBA" id="ARBA00022755"/>
    </source>
</evidence>
<dbReference type="SUPFAM" id="SSF56059">
    <property type="entry name" value="Glutathione synthetase ATP-binding domain-like"/>
    <property type="match status" value="1"/>
</dbReference>
<evidence type="ECO:0000313" key="20">
    <source>
        <dbReference type="EMBL" id="MBE9399200.1"/>
    </source>
</evidence>
<dbReference type="Pfam" id="PF02844">
    <property type="entry name" value="GARS_N"/>
    <property type="match status" value="1"/>
</dbReference>
<evidence type="ECO:0000256" key="5">
    <source>
        <dbReference type="ARBA" id="ARBA00020605"/>
    </source>
</evidence>
<feature type="domain" description="ATP-grasp" evidence="19">
    <location>
        <begin position="109"/>
        <end position="319"/>
    </location>
</feature>
<dbReference type="EC" id="6.3.4.13" evidence="4 17"/>
<comment type="pathway">
    <text evidence="3 17">Purine metabolism; IMP biosynthesis via de novo pathway; N(1)-(5-phospho-D-ribosyl)glycinamide from 5-phospho-alpha-D-ribose 1-diphosphate: step 2/2.</text>
</comment>
<keyword evidence="21" id="KW-1185">Reference proteome</keyword>
<dbReference type="InterPro" id="IPR011054">
    <property type="entry name" value="Rudment_hybrid_motif"/>
</dbReference>
<evidence type="ECO:0000256" key="7">
    <source>
        <dbReference type="ARBA" id="ARBA00022723"/>
    </source>
</evidence>
<evidence type="ECO:0000259" key="19">
    <source>
        <dbReference type="PROSITE" id="PS50975"/>
    </source>
</evidence>
<dbReference type="NCBIfam" id="TIGR00877">
    <property type="entry name" value="purD"/>
    <property type="match status" value="1"/>
</dbReference>
<dbReference type="InterPro" id="IPR000115">
    <property type="entry name" value="PRibGlycinamide_synth"/>
</dbReference>
<evidence type="ECO:0000313" key="21">
    <source>
        <dbReference type="Proteomes" id="UP000640333"/>
    </source>
</evidence>
<proteinExistence type="inferred from homology"/>
<dbReference type="Gene3D" id="3.30.1490.20">
    <property type="entry name" value="ATP-grasp fold, A domain"/>
    <property type="match status" value="1"/>
</dbReference>
<dbReference type="FunFam" id="3.30.1490.20:FF:000006">
    <property type="entry name" value="phosphoribosylamine--glycine ligase, chloroplastic-like"/>
    <property type="match status" value="1"/>
</dbReference>
<evidence type="ECO:0000256" key="4">
    <source>
        <dbReference type="ARBA" id="ARBA00013255"/>
    </source>
</evidence>
<dbReference type="InterPro" id="IPR020560">
    <property type="entry name" value="PRibGlycinamide_synth_C-dom"/>
</dbReference>
<dbReference type="SUPFAM" id="SSF51246">
    <property type="entry name" value="Rudiment single hybrid motif"/>
    <property type="match status" value="1"/>
</dbReference>
<evidence type="ECO:0000256" key="8">
    <source>
        <dbReference type="ARBA" id="ARBA00022741"/>
    </source>
</evidence>
<comment type="similarity">
    <text evidence="13 17">Belongs to the GARS family.</text>
</comment>
<accession>A0A8J7K6X4</accession>
<dbReference type="InterPro" id="IPR020559">
    <property type="entry name" value="PRibGlycinamide_synth_CS"/>
</dbReference>
<name>A0A8J7K6X4_9GAMM</name>
<keyword evidence="9 17" id="KW-0658">Purine biosynthesis</keyword>
<keyword evidence="10 18" id="KW-0067">ATP-binding</keyword>
<evidence type="ECO:0000256" key="3">
    <source>
        <dbReference type="ARBA" id="ARBA00005174"/>
    </source>
</evidence>
<dbReference type="Gene3D" id="3.30.470.20">
    <property type="entry name" value="ATP-grasp fold, B domain"/>
    <property type="match status" value="1"/>
</dbReference>
<dbReference type="InterPro" id="IPR037123">
    <property type="entry name" value="PRibGlycinamide_synth_C_sf"/>
</dbReference>
<keyword evidence="6 17" id="KW-0436">Ligase</keyword>
<evidence type="ECO:0000256" key="13">
    <source>
        <dbReference type="ARBA" id="ARBA00038345"/>
    </source>
</evidence>
<dbReference type="SUPFAM" id="SSF52440">
    <property type="entry name" value="PreATP-grasp domain"/>
    <property type="match status" value="1"/>
</dbReference>
<comment type="caution">
    <text evidence="20">The sequence shown here is derived from an EMBL/GenBank/DDBJ whole genome shotgun (WGS) entry which is preliminary data.</text>
</comment>
<dbReference type="EMBL" id="JADEYS010000023">
    <property type="protein sequence ID" value="MBE9399200.1"/>
    <property type="molecule type" value="Genomic_DNA"/>
</dbReference>
<dbReference type="FunFam" id="3.90.600.10:FF:000001">
    <property type="entry name" value="Trifunctional purine biosynthetic protein adenosine-3"/>
    <property type="match status" value="1"/>
</dbReference>
<evidence type="ECO:0000256" key="1">
    <source>
        <dbReference type="ARBA" id="ARBA00001936"/>
    </source>
</evidence>
<dbReference type="GO" id="GO:0009113">
    <property type="term" value="P:purine nucleobase biosynthetic process"/>
    <property type="evidence" value="ECO:0007669"/>
    <property type="project" value="InterPro"/>
</dbReference>
<dbReference type="InterPro" id="IPR013815">
    <property type="entry name" value="ATP_grasp_subdomain_1"/>
</dbReference>
<comment type="catalytic activity">
    <reaction evidence="17">
        <text>5-phospho-beta-D-ribosylamine + glycine + ATP = N(1)-(5-phospho-beta-D-ribosyl)glycinamide + ADP + phosphate + H(+)</text>
        <dbReference type="Rhea" id="RHEA:17453"/>
        <dbReference type="ChEBI" id="CHEBI:15378"/>
        <dbReference type="ChEBI" id="CHEBI:30616"/>
        <dbReference type="ChEBI" id="CHEBI:43474"/>
        <dbReference type="ChEBI" id="CHEBI:57305"/>
        <dbReference type="ChEBI" id="CHEBI:58681"/>
        <dbReference type="ChEBI" id="CHEBI:143788"/>
        <dbReference type="ChEBI" id="CHEBI:456216"/>
        <dbReference type="EC" id="6.3.4.13"/>
    </reaction>
</comment>
<dbReference type="InterPro" id="IPR011761">
    <property type="entry name" value="ATP-grasp"/>
</dbReference>
<keyword evidence="7" id="KW-0479">Metal-binding</keyword>
<dbReference type="FunFam" id="3.30.470.20:FF:000031">
    <property type="entry name" value="Phosphoribosylamine--glycine ligase"/>
    <property type="match status" value="1"/>
</dbReference>
<dbReference type="PANTHER" id="PTHR43472:SF1">
    <property type="entry name" value="PHOSPHORIBOSYLAMINE--GLYCINE LIGASE, CHLOROPLASTIC"/>
    <property type="match status" value="1"/>
</dbReference>
<dbReference type="PANTHER" id="PTHR43472">
    <property type="entry name" value="PHOSPHORIBOSYLAMINE--GLYCINE LIGASE"/>
    <property type="match status" value="1"/>
</dbReference>
<dbReference type="InterPro" id="IPR020561">
    <property type="entry name" value="PRibGlycinamid_synth_ATP-grasp"/>
</dbReference>
<dbReference type="GO" id="GO:0006189">
    <property type="term" value="P:'de novo' IMP biosynthetic process"/>
    <property type="evidence" value="ECO:0007669"/>
    <property type="project" value="UniProtKB-UniRule"/>
</dbReference>
<dbReference type="Gene3D" id="3.40.50.20">
    <property type="match status" value="1"/>
</dbReference>
<dbReference type="PROSITE" id="PS00184">
    <property type="entry name" value="GARS"/>
    <property type="match status" value="1"/>
</dbReference>
<dbReference type="SMART" id="SM01210">
    <property type="entry name" value="GARS_C"/>
    <property type="match status" value="1"/>
</dbReference>
<evidence type="ECO:0000256" key="2">
    <source>
        <dbReference type="ARBA" id="ARBA00001946"/>
    </source>
</evidence>
<keyword evidence="8 18" id="KW-0547">Nucleotide-binding</keyword>